<sequence>MYPSVYKKGSLSKFVLFILIYTCAAQAMTENYHRFVRQETEAVTEAAPPDAKPTARPKIPQPEEYLVDIREETKSICMGAYVKGFKNFNIVTTASCVMNVKRSLLRVYLREGKHTQHIENVQELLVHPRYTENKLAYNMALLKLEKKFGPYARPGAIGKAKKIYNKCSLYYFSSGRLDQEKAKMVTCPKSDKIVGSYGCLKGAGAKCLKDLNFIAVCEGKLSGIVVEEASCKFDNTYVTYDFPSFESFIRTGKEPPEIMMESVDTETGTEGSEDNSGAIVFRGDRFACFILLYCMLHIY</sequence>
<dbReference type="InterPro" id="IPR001254">
    <property type="entry name" value="Trypsin_dom"/>
</dbReference>
<organism evidence="2 3">
    <name type="scientific">Popillia japonica</name>
    <name type="common">Japanese beetle</name>
    <dbReference type="NCBI Taxonomy" id="7064"/>
    <lineage>
        <taxon>Eukaryota</taxon>
        <taxon>Metazoa</taxon>
        <taxon>Ecdysozoa</taxon>
        <taxon>Arthropoda</taxon>
        <taxon>Hexapoda</taxon>
        <taxon>Insecta</taxon>
        <taxon>Pterygota</taxon>
        <taxon>Neoptera</taxon>
        <taxon>Endopterygota</taxon>
        <taxon>Coleoptera</taxon>
        <taxon>Polyphaga</taxon>
        <taxon>Scarabaeiformia</taxon>
        <taxon>Scarabaeidae</taxon>
        <taxon>Rutelinae</taxon>
        <taxon>Popillia</taxon>
    </lineage>
</organism>
<dbReference type="InterPro" id="IPR009003">
    <property type="entry name" value="Peptidase_S1_PA"/>
</dbReference>
<dbReference type="AlphaFoldDB" id="A0AAW1L669"/>
<accession>A0AAW1L669</accession>
<comment type="caution">
    <text evidence="2">The sequence shown here is derived from an EMBL/GenBank/DDBJ whole genome shotgun (WGS) entry which is preliminary data.</text>
</comment>
<dbReference type="SUPFAM" id="SSF50494">
    <property type="entry name" value="Trypsin-like serine proteases"/>
    <property type="match status" value="1"/>
</dbReference>
<evidence type="ECO:0000313" key="3">
    <source>
        <dbReference type="Proteomes" id="UP001458880"/>
    </source>
</evidence>
<keyword evidence="3" id="KW-1185">Reference proteome</keyword>
<dbReference type="InterPro" id="IPR043504">
    <property type="entry name" value="Peptidase_S1_PA_chymotrypsin"/>
</dbReference>
<name>A0AAW1L669_POPJA</name>
<dbReference type="Pfam" id="PF00089">
    <property type="entry name" value="Trypsin"/>
    <property type="match status" value="1"/>
</dbReference>
<evidence type="ECO:0000313" key="2">
    <source>
        <dbReference type="EMBL" id="KAK9729220.1"/>
    </source>
</evidence>
<dbReference type="Gene3D" id="2.40.10.10">
    <property type="entry name" value="Trypsin-like serine proteases"/>
    <property type="match status" value="1"/>
</dbReference>
<feature type="domain" description="Peptidase S1" evidence="1">
    <location>
        <begin position="65"/>
        <end position="162"/>
    </location>
</feature>
<gene>
    <name evidence="2" type="ORF">QE152_g16039</name>
</gene>
<dbReference type="EMBL" id="JASPKY010000162">
    <property type="protein sequence ID" value="KAK9729220.1"/>
    <property type="molecule type" value="Genomic_DNA"/>
</dbReference>
<dbReference type="GO" id="GO:0004252">
    <property type="term" value="F:serine-type endopeptidase activity"/>
    <property type="evidence" value="ECO:0007669"/>
    <property type="project" value="InterPro"/>
</dbReference>
<protein>
    <submittedName>
        <fullName evidence="2">Trypsin</fullName>
    </submittedName>
</protein>
<dbReference type="Proteomes" id="UP001458880">
    <property type="component" value="Unassembled WGS sequence"/>
</dbReference>
<proteinExistence type="predicted"/>
<dbReference type="GO" id="GO:0006508">
    <property type="term" value="P:proteolysis"/>
    <property type="evidence" value="ECO:0007669"/>
    <property type="project" value="InterPro"/>
</dbReference>
<evidence type="ECO:0000259" key="1">
    <source>
        <dbReference type="Pfam" id="PF00089"/>
    </source>
</evidence>
<reference evidence="2 3" key="1">
    <citation type="journal article" date="2024" name="BMC Genomics">
        <title>De novo assembly and annotation of Popillia japonica's genome with initial clues to its potential as an invasive pest.</title>
        <authorList>
            <person name="Cucini C."/>
            <person name="Boschi S."/>
            <person name="Funari R."/>
            <person name="Cardaioli E."/>
            <person name="Iannotti N."/>
            <person name="Marturano G."/>
            <person name="Paoli F."/>
            <person name="Bruttini M."/>
            <person name="Carapelli A."/>
            <person name="Frati F."/>
            <person name="Nardi F."/>
        </authorList>
    </citation>
    <scope>NUCLEOTIDE SEQUENCE [LARGE SCALE GENOMIC DNA]</scope>
    <source>
        <strain evidence="2">DMR45628</strain>
    </source>
</reference>